<name>A0A644WW94_9ZZZZ</name>
<evidence type="ECO:0000259" key="6">
    <source>
        <dbReference type="Pfam" id="PF04542"/>
    </source>
</evidence>
<keyword evidence="4" id="KW-0238">DNA-binding</keyword>
<keyword evidence="2" id="KW-0805">Transcription regulation</keyword>
<comment type="similarity">
    <text evidence="1">Belongs to the sigma-70 factor family. ECF subfamily.</text>
</comment>
<dbReference type="InterPro" id="IPR000838">
    <property type="entry name" value="RNA_pol_sigma70_ECF_CS"/>
</dbReference>
<dbReference type="GO" id="GO:0006352">
    <property type="term" value="P:DNA-templated transcription initiation"/>
    <property type="evidence" value="ECO:0007669"/>
    <property type="project" value="InterPro"/>
</dbReference>
<dbReference type="InterPro" id="IPR013249">
    <property type="entry name" value="RNA_pol_sigma70_r4_t2"/>
</dbReference>
<evidence type="ECO:0000313" key="8">
    <source>
        <dbReference type="EMBL" id="MPM08170.1"/>
    </source>
</evidence>
<organism evidence="8">
    <name type="scientific">bioreactor metagenome</name>
    <dbReference type="NCBI Taxonomy" id="1076179"/>
    <lineage>
        <taxon>unclassified sequences</taxon>
        <taxon>metagenomes</taxon>
        <taxon>ecological metagenomes</taxon>
    </lineage>
</organism>
<feature type="domain" description="RNA polymerase sigma-70 region 2" evidence="6">
    <location>
        <begin position="26"/>
        <end position="92"/>
    </location>
</feature>
<reference evidence="8" key="1">
    <citation type="submission" date="2019-08" db="EMBL/GenBank/DDBJ databases">
        <authorList>
            <person name="Kucharzyk K."/>
            <person name="Murdoch R.W."/>
            <person name="Higgins S."/>
            <person name="Loffler F."/>
        </authorList>
    </citation>
    <scope>NUCLEOTIDE SEQUENCE</scope>
</reference>
<dbReference type="InterPro" id="IPR014284">
    <property type="entry name" value="RNA_pol_sigma-70_dom"/>
</dbReference>
<evidence type="ECO:0000256" key="5">
    <source>
        <dbReference type="ARBA" id="ARBA00023163"/>
    </source>
</evidence>
<accession>A0A644WW94</accession>
<sequence>MDTNQEIELIKEILDGNTDKFRVIADRYGEQLFHVAMGYMHSGEEAEDIVQESLIKAYNSLGSFKGESRLSTWLYRITVNTCINELEKRKRRWLFGAGRVKSEEITEIFGSSSQGSPEQQLIDKETTIKVRMAIDALPQKQKSAFILQRYQDLSQHEIAQIMDTTEGAVEQLLQRAKSNLKKALLLQ</sequence>
<dbReference type="CDD" id="cd06171">
    <property type="entry name" value="Sigma70_r4"/>
    <property type="match status" value="1"/>
</dbReference>
<dbReference type="Pfam" id="PF08281">
    <property type="entry name" value="Sigma70_r4_2"/>
    <property type="match status" value="1"/>
</dbReference>
<dbReference type="SUPFAM" id="SSF88659">
    <property type="entry name" value="Sigma3 and sigma4 domains of RNA polymerase sigma factors"/>
    <property type="match status" value="1"/>
</dbReference>
<protein>
    <submittedName>
        <fullName evidence="8">ECF RNA polymerase sigma factor SigW</fullName>
    </submittedName>
</protein>
<evidence type="ECO:0000256" key="3">
    <source>
        <dbReference type="ARBA" id="ARBA00023082"/>
    </source>
</evidence>
<dbReference type="GO" id="GO:0003677">
    <property type="term" value="F:DNA binding"/>
    <property type="evidence" value="ECO:0007669"/>
    <property type="project" value="UniProtKB-KW"/>
</dbReference>
<keyword evidence="3" id="KW-0731">Sigma factor</keyword>
<dbReference type="GO" id="GO:0016987">
    <property type="term" value="F:sigma factor activity"/>
    <property type="evidence" value="ECO:0007669"/>
    <property type="project" value="UniProtKB-KW"/>
</dbReference>
<dbReference type="Pfam" id="PF04542">
    <property type="entry name" value="Sigma70_r2"/>
    <property type="match status" value="1"/>
</dbReference>
<dbReference type="EMBL" id="VSSQ01001420">
    <property type="protein sequence ID" value="MPM08170.1"/>
    <property type="molecule type" value="Genomic_DNA"/>
</dbReference>
<dbReference type="SUPFAM" id="SSF88946">
    <property type="entry name" value="Sigma2 domain of RNA polymerase sigma factors"/>
    <property type="match status" value="1"/>
</dbReference>
<dbReference type="InterPro" id="IPR013324">
    <property type="entry name" value="RNA_pol_sigma_r3/r4-like"/>
</dbReference>
<feature type="domain" description="RNA polymerase sigma factor 70 region 4 type 2" evidence="7">
    <location>
        <begin position="129"/>
        <end position="179"/>
    </location>
</feature>
<dbReference type="PROSITE" id="PS01063">
    <property type="entry name" value="SIGMA70_ECF"/>
    <property type="match status" value="1"/>
</dbReference>
<dbReference type="Gene3D" id="1.10.1740.10">
    <property type="match status" value="1"/>
</dbReference>
<dbReference type="PANTHER" id="PTHR43133:SF51">
    <property type="entry name" value="RNA POLYMERASE SIGMA FACTOR"/>
    <property type="match status" value="1"/>
</dbReference>
<proteinExistence type="inferred from homology"/>
<gene>
    <name evidence="8" type="primary">sigW_39</name>
    <name evidence="8" type="ORF">SDC9_54482</name>
</gene>
<dbReference type="InterPro" id="IPR039425">
    <property type="entry name" value="RNA_pol_sigma-70-like"/>
</dbReference>
<dbReference type="InterPro" id="IPR013325">
    <property type="entry name" value="RNA_pol_sigma_r2"/>
</dbReference>
<evidence type="ECO:0000256" key="1">
    <source>
        <dbReference type="ARBA" id="ARBA00010641"/>
    </source>
</evidence>
<dbReference type="NCBIfam" id="TIGR02937">
    <property type="entry name" value="sigma70-ECF"/>
    <property type="match status" value="1"/>
</dbReference>
<comment type="caution">
    <text evidence="8">The sequence shown here is derived from an EMBL/GenBank/DDBJ whole genome shotgun (WGS) entry which is preliminary data.</text>
</comment>
<dbReference type="Gene3D" id="1.10.10.10">
    <property type="entry name" value="Winged helix-like DNA-binding domain superfamily/Winged helix DNA-binding domain"/>
    <property type="match status" value="1"/>
</dbReference>
<dbReference type="AlphaFoldDB" id="A0A644WW94"/>
<evidence type="ECO:0000256" key="4">
    <source>
        <dbReference type="ARBA" id="ARBA00023125"/>
    </source>
</evidence>
<keyword evidence="5" id="KW-0804">Transcription</keyword>
<dbReference type="InterPro" id="IPR007627">
    <property type="entry name" value="RNA_pol_sigma70_r2"/>
</dbReference>
<evidence type="ECO:0000259" key="7">
    <source>
        <dbReference type="Pfam" id="PF08281"/>
    </source>
</evidence>
<dbReference type="InterPro" id="IPR036388">
    <property type="entry name" value="WH-like_DNA-bd_sf"/>
</dbReference>
<dbReference type="PANTHER" id="PTHR43133">
    <property type="entry name" value="RNA POLYMERASE ECF-TYPE SIGMA FACTO"/>
    <property type="match status" value="1"/>
</dbReference>
<evidence type="ECO:0000256" key="2">
    <source>
        <dbReference type="ARBA" id="ARBA00023015"/>
    </source>
</evidence>